<protein>
    <recommendedName>
        <fullName evidence="2">MATH domain-containing protein</fullName>
    </recommendedName>
</protein>
<dbReference type="InterPro" id="IPR008974">
    <property type="entry name" value="TRAF-like"/>
</dbReference>
<dbReference type="AlphaFoldDB" id="A0A835M1J3"/>
<evidence type="ECO:0000313" key="4">
    <source>
        <dbReference type="Proteomes" id="UP000631114"/>
    </source>
</evidence>
<dbReference type="SUPFAM" id="SSF49599">
    <property type="entry name" value="TRAF domain-like"/>
    <property type="match status" value="1"/>
</dbReference>
<evidence type="ECO:0000259" key="2">
    <source>
        <dbReference type="PROSITE" id="PS50144"/>
    </source>
</evidence>
<keyword evidence="1" id="KW-0175">Coiled coil</keyword>
<proteinExistence type="predicted"/>
<sequence length="127" mass="14828">MKEARNRFFKSIGLGFKTPREAIEGGCWFIQVGHFLSVFLDVANSYGQPDGWSRYAGFSFSVVHQMNDRIRYSMSMFCKLNLTLHAETQHQFSAKHRDWGFWNFIPLSEPRDPDRGFLLDDTLIEEV</sequence>
<dbReference type="Gene3D" id="2.40.50.1000">
    <property type="match status" value="1"/>
</dbReference>
<reference evidence="3 4" key="1">
    <citation type="submission" date="2020-10" db="EMBL/GenBank/DDBJ databases">
        <title>The Coptis chinensis genome and diversification of protoberbering-type alkaloids.</title>
        <authorList>
            <person name="Wang B."/>
            <person name="Shu S."/>
            <person name="Song C."/>
            <person name="Liu Y."/>
        </authorList>
    </citation>
    <scope>NUCLEOTIDE SEQUENCE [LARGE SCALE GENOMIC DNA]</scope>
    <source>
        <strain evidence="3">HL-2020</strain>
        <tissue evidence="3">Leaf</tissue>
    </source>
</reference>
<dbReference type="PANTHER" id="PTHR46236">
    <property type="entry name" value="TRAF-LIKE SUPERFAMILY PROTEIN"/>
    <property type="match status" value="1"/>
</dbReference>
<dbReference type="EMBL" id="JADFTS010000005">
    <property type="protein sequence ID" value="KAF9607331.1"/>
    <property type="molecule type" value="Genomic_DNA"/>
</dbReference>
<dbReference type="OrthoDB" id="289038at2759"/>
<accession>A0A835M1J3</accession>
<dbReference type="InterPro" id="IPR050804">
    <property type="entry name" value="MCC"/>
</dbReference>
<organism evidence="3 4">
    <name type="scientific">Coptis chinensis</name>
    <dbReference type="NCBI Taxonomy" id="261450"/>
    <lineage>
        <taxon>Eukaryota</taxon>
        <taxon>Viridiplantae</taxon>
        <taxon>Streptophyta</taxon>
        <taxon>Embryophyta</taxon>
        <taxon>Tracheophyta</taxon>
        <taxon>Spermatophyta</taxon>
        <taxon>Magnoliopsida</taxon>
        <taxon>Ranunculales</taxon>
        <taxon>Ranunculaceae</taxon>
        <taxon>Coptidoideae</taxon>
        <taxon>Coptis</taxon>
    </lineage>
</organism>
<evidence type="ECO:0000313" key="3">
    <source>
        <dbReference type="EMBL" id="KAF9607331.1"/>
    </source>
</evidence>
<dbReference type="CDD" id="cd00121">
    <property type="entry name" value="MATH"/>
    <property type="match status" value="1"/>
</dbReference>
<feature type="domain" description="MATH" evidence="2">
    <location>
        <begin position="1"/>
        <end position="127"/>
    </location>
</feature>
<evidence type="ECO:0000256" key="1">
    <source>
        <dbReference type="ARBA" id="ARBA00023054"/>
    </source>
</evidence>
<dbReference type="InterPro" id="IPR002083">
    <property type="entry name" value="MATH/TRAF_dom"/>
</dbReference>
<gene>
    <name evidence="3" type="ORF">IFM89_033919</name>
</gene>
<keyword evidence="4" id="KW-1185">Reference proteome</keyword>
<dbReference type="Gene3D" id="2.60.210.10">
    <property type="entry name" value="Apoptosis, Tumor Necrosis Factor Receptor Associated Protein 2, Chain A"/>
    <property type="match status" value="1"/>
</dbReference>
<name>A0A835M1J3_9MAGN</name>
<dbReference type="PANTHER" id="PTHR46236:SF35">
    <property type="entry name" value="MATH DOMAIN-CONTAINING PROTEIN"/>
    <property type="match status" value="1"/>
</dbReference>
<dbReference type="Proteomes" id="UP000631114">
    <property type="component" value="Unassembled WGS sequence"/>
</dbReference>
<dbReference type="PROSITE" id="PS50144">
    <property type="entry name" value="MATH"/>
    <property type="match status" value="1"/>
</dbReference>
<dbReference type="Pfam" id="PF22486">
    <property type="entry name" value="MATH_2"/>
    <property type="match status" value="1"/>
</dbReference>
<comment type="caution">
    <text evidence="3">The sequence shown here is derived from an EMBL/GenBank/DDBJ whole genome shotgun (WGS) entry which is preliminary data.</text>
</comment>